<evidence type="ECO:0000313" key="3">
    <source>
        <dbReference type="Proteomes" id="UP000035481"/>
    </source>
</evidence>
<dbReference type="AlphaFoldDB" id="A0A0G9H4I7"/>
<organism evidence="2 3">
    <name type="scientific">Dyella japonica DSM 16301</name>
    <dbReference type="NCBI Taxonomy" id="1440762"/>
    <lineage>
        <taxon>Bacteria</taxon>
        <taxon>Pseudomonadati</taxon>
        <taxon>Pseudomonadota</taxon>
        <taxon>Gammaproteobacteria</taxon>
        <taxon>Lysobacterales</taxon>
        <taxon>Rhodanobacteraceae</taxon>
        <taxon>Dyella</taxon>
    </lineage>
</organism>
<dbReference type="Pfam" id="PF13018">
    <property type="entry name" value="ESPR"/>
    <property type="match status" value="1"/>
</dbReference>
<reference evidence="2 3" key="1">
    <citation type="journal article" date="2015" name="Antonie Van Leeuwenhoek">
        <title>A phylogenomic and molecular marker based taxonomic framework for the order Xanthomonadales: proposal to transfer the families Algiphilaceae and Solimonadaceae to the order Nevskiales ord. nov. and to create a new family within the order Xanthomonadales, the family Rhodanobacteraceae fam. nov., containing the genus Rhodanobacter and its closest relatives.</title>
        <authorList>
            <person name="Naushad S."/>
            <person name="Adeolu M."/>
            <person name="Wong S."/>
            <person name="Sohail M."/>
            <person name="Schellhorn H.E."/>
            <person name="Gupta R.S."/>
        </authorList>
    </citation>
    <scope>NUCLEOTIDE SEQUENCE [LARGE SCALE GENOMIC DNA]</scope>
    <source>
        <strain evidence="2 3">DSM 16301</strain>
    </source>
</reference>
<accession>A0A0G9H4I7</accession>
<proteinExistence type="predicted"/>
<dbReference type="Proteomes" id="UP000035481">
    <property type="component" value="Unassembled WGS sequence"/>
</dbReference>
<protein>
    <recommendedName>
        <fullName evidence="1">ESPR domain-containing protein</fullName>
    </recommendedName>
</protein>
<sequence>MSQSFFIMNKIYRLVSQSLIDMWTVASKLAHGQKKAQSSVTMSAVAAVALAMPAMLIGAPAHATAYSARKIAKIGQTVPLSGDSVMTTGTQATDAALQTDGSKDVLNAGDVSVSTTGEPVDGVYANGHGRMMLNEEQLLRCARKLAAEVFPIDFSDQTYFL</sequence>
<feature type="domain" description="ESPR" evidence="1">
    <location>
        <begin position="8"/>
        <end position="54"/>
    </location>
</feature>
<comment type="caution">
    <text evidence="2">The sequence shown here is derived from an EMBL/GenBank/DDBJ whole genome shotgun (WGS) entry which is preliminary data.</text>
</comment>
<dbReference type="PATRIC" id="fig|1440762.4.peg.820"/>
<evidence type="ECO:0000259" key="1">
    <source>
        <dbReference type="Pfam" id="PF13018"/>
    </source>
</evidence>
<gene>
    <name evidence="2" type="ORF">Y882_07185</name>
</gene>
<dbReference type="InterPro" id="IPR024973">
    <property type="entry name" value="ESPR"/>
</dbReference>
<dbReference type="EMBL" id="JPLA01000018">
    <property type="protein sequence ID" value="KLD64416.1"/>
    <property type="molecule type" value="Genomic_DNA"/>
</dbReference>
<name>A0A0G9H4I7_9GAMM</name>
<evidence type="ECO:0000313" key="2">
    <source>
        <dbReference type="EMBL" id="KLD64416.1"/>
    </source>
</evidence>